<feature type="domain" description="Enoyl reductase (ER)" evidence="2">
    <location>
        <begin position="10"/>
        <end position="304"/>
    </location>
</feature>
<comment type="caution">
    <text evidence="3">The sequence shown here is derived from an EMBL/GenBank/DDBJ whole genome shotgun (WGS) entry which is preliminary data.</text>
</comment>
<keyword evidence="4" id="KW-1185">Reference proteome</keyword>
<name>A0A852Y8M4_9MICO</name>
<organism evidence="3 4">
    <name type="scientific">Schumannella luteola</name>
    <dbReference type="NCBI Taxonomy" id="472059"/>
    <lineage>
        <taxon>Bacteria</taxon>
        <taxon>Bacillati</taxon>
        <taxon>Actinomycetota</taxon>
        <taxon>Actinomycetes</taxon>
        <taxon>Micrococcales</taxon>
        <taxon>Microbacteriaceae</taxon>
        <taxon>Schumannella</taxon>
    </lineage>
</organism>
<protein>
    <submittedName>
        <fullName evidence="3">NADPH:quinone reductase-like Zn-dependent oxidoreductase</fullName>
    </submittedName>
</protein>
<dbReference type="InterPro" id="IPR013154">
    <property type="entry name" value="ADH-like_N"/>
</dbReference>
<accession>A0A852Y8M4</accession>
<dbReference type="InterPro" id="IPR036291">
    <property type="entry name" value="NAD(P)-bd_dom_sf"/>
</dbReference>
<reference evidence="3 4" key="1">
    <citation type="submission" date="2020-07" db="EMBL/GenBank/DDBJ databases">
        <title>Sequencing the genomes of 1000 actinobacteria strains.</title>
        <authorList>
            <person name="Klenk H.-P."/>
        </authorList>
    </citation>
    <scope>NUCLEOTIDE SEQUENCE [LARGE SCALE GENOMIC DNA]</scope>
    <source>
        <strain evidence="3 4">DSM 23141</strain>
    </source>
</reference>
<dbReference type="EMBL" id="JACBZY010000001">
    <property type="protein sequence ID" value="NYG99306.1"/>
    <property type="molecule type" value="Genomic_DNA"/>
</dbReference>
<dbReference type="Proteomes" id="UP000553888">
    <property type="component" value="Unassembled WGS sequence"/>
</dbReference>
<dbReference type="PANTHER" id="PTHR44154">
    <property type="entry name" value="QUINONE OXIDOREDUCTASE"/>
    <property type="match status" value="1"/>
</dbReference>
<dbReference type="PANTHER" id="PTHR44154:SF1">
    <property type="entry name" value="QUINONE OXIDOREDUCTASE"/>
    <property type="match status" value="1"/>
</dbReference>
<proteinExistence type="predicted"/>
<dbReference type="GO" id="GO:0016491">
    <property type="term" value="F:oxidoreductase activity"/>
    <property type="evidence" value="ECO:0007669"/>
    <property type="project" value="InterPro"/>
</dbReference>
<dbReference type="Gene3D" id="3.90.180.10">
    <property type="entry name" value="Medium-chain alcohol dehydrogenases, catalytic domain"/>
    <property type="match status" value="1"/>
</dbReference>
<dbReference type="Gene3D" id="3.40.50.720">
    <property type="entry name" value="NAD(P)-binding Rossmann-like Domain"/>
    <property type="match status" value="1"/>
</dbReference>
<dbReference type="RefSeq" id="WP_179567420.1">
    <property type="nucleotide sequence ID" value="NZ_JACBZY010000001.1"/>
</dbReference>
<gene>
    <name evidence="3" type="ORF">BJ979_001932</name>
</gene>
<evidence type="ECO:0000259" key="2">
    <source>
        <dbReference type="SMART" id="SM00829"/>
    </source>
</evidence>
<dbReference type="SUPFAM" id="SSF51735">
    <property type="entry name" value="NAD(P)-binding Rossmann-fold domains"/>
    <property type="match status" value="1"/>
</dbReference>
<evidence type="ECO:0000313" key="4">
    <source>
        <dbReference type="Proteomes" id="UP000553888"/>
    </source>
</evidence>
<evidence type="ECO:0000313" key="3">
    <source>
        <dbReference type="EMBL" id="NYG99306.1"/>
    </source>
</evidence>
<sequence length="311" mass="32428">MKAVRFDRYGGTEVLEVREVADRAPGPGEVSVSVVSAGINPGEINIREGVFAKTWPTEFPSGQGSDFAGVVEIVGPGVTGVAVGDHVIGFSDERSSHAEQVVIAADHVVAKPAGLDWDVAGALYVIGTTAVATQRSVGVRSGDTVVVAGAAGGVGHLAAQLARATGARVIGTASEANFDPLREIGVEPVQYGERQEQDIRALAPDGVDAYIDCYGSGNIDIALALGVAPERIDTIIDFANVERTGVHGDGMSIVKDVGPVLHELGERIAAGELIVPIRRRYPLDLVREAYADVATRHGLGKVVLRIAQTDI</sequence>
<evidence type="ECO:0000256" key="1">
    <source>
        <dbReference type="ARBA" id="ARBA00022857"/>
    </source>
</evidence>
<dbReference type="SMART" id="SM00829">
    <property type="entry name" value="PKS_ER"/>
    <property type="match status" value="1"/>
</dbReference>
<dbReference type="InterPro" id="IPR051603">
    <property type="entry name" value="Zinc-ADH_QOR/CCCR"/>
</dbReference>
<dbReference type="InterPro" id="IPR011032">
    <property type="entry name" value="GroES-like_sf"/>
</dbReference>
<dbReference type="Pfam" id="PF08240">
    <property type="entry name" value="ADH_N"/>
    <property type="match status" value="1"/>
</dbReference>
<dbReference type="AlphaFoldDB" id="A0A852Y8M4"/>
<dbReference type="InterPro" id="IPR020843">
    <property type="entry name" value="ER"/>
</dbReference>
<dbReference type="InterPro" id="IPR013149">
    <property type="entry name" value="ADH-like_C"/>
</dbReference>
<dbReference type="Pfam" id="PF00107">
    <property type="entry name" value="ADH_zinc_N"/>
    <property type="match status" value="1"/>
</dbReference>
<dbReference type="SUPFAM" id="SSF50129">
    <property type="entry name" value="GroES-like"/>
    <property type="match status" value="1"/>
</dbReference>
<dbReference type="CDD" id="cd05289">
    <property type="entry name" value="MDR_like_2"/>
    <property type="match status" value="1"/>
</dbReference>
<keyword evidence="1" id="KW-0521">NADP</keyword>